<accession>A0A1Y0TA49</accession>
<evidence type="ECO:0000256" key="1">
    <source>
        <dbReference type="SAM" id="Phobius"/>
    </source>
</evidence>
<feature type="transmembrane region" description="Helical" evidence="1">
    <location>
        <begin position="221"/>
        <end position="238"/>
    </location>
</feature>
<dbReference type="AlphaFoldDB" id="A0A1Y0TA49"/>
<reference evidence="3" key="4">
    <citation type="submission" date="2023-06" db="EMBL/GenBank/DDBJ databases">
        <authorList>
            <person name="Spilker T."/>
        </authorList>
    </citation>
    <scope>NUCLEOTIDE SEQUENCE</scope>
    <source>
        <strain evidence="3">FLAC1071</strain>
    </source>
</reference>
<organism evidence="2 4">
    <name type="scientific">Mycobacterium intracellulare subsp. chimaera</name>
    <dbReference type="NCBI Taxonomy" id="222805"/>
    <lineage>
        <taxon>Bacteria</taxon>
        <taxon>Bacillati</taxon>
        <taxon>Actinomycetota</taxon>
        <taxon>Actinomycetes</taxon>
        <taxon>Mycobacteriales</taxon>
        <taxon>Mycobacteriaceae</taxon>
        <taxon>Mycobacterium</taxon>
        <taxon>Mycobacterium avium complex (MAC)</taxon>
    </lineage>
</organism>
<name>A0A1Y0TA49_MYCIT</name>
<feature type="transmembrane region" description="Helical" evidence="1">
    <location>
        <begin position="47"/>
        <end position="73"/>
    </location>
</feature>
<evidence type="ECO:0000313" key="5">
    <source>
        <dbReference type="Proteomes" id="UP001529272"/>
    </source>
</evidence>
<reference evidence="3 5" key="2">
    <citation type="submission" date="2023-06" db="EMBL/GenBank/DDBJ databases">
        <title>Itaconate inhibition of nontuberculous mycobacteria.</title>
        <authorList>
            <person name="Breen P."/>
            <person name="Zimbric M."/>
            <person name="Caverly L."/>
        </authorList>
    </citation>
    <scope>NUCLEOTIDE SEQUENCE [LARGE SCALE GENOMIC DNA]</scope>
    <source>
        <strain evidence="3 5">FLAC1071</strain>
    </source>
</reference>
<dbReference type="Proteomes" id="UP001529272">
    <property type="component" value="Unassembled WGS sequence"/>
</dbReference>
<feature type="transmembrane region" description="Helical" evidence="1">
    <location>
        <begin position="184"/>
        <end position="201"/>
    </location>
</feature>
<feature type="transmembrane region" description="Helical" evidence="1">
    <location>
        <begin position="157"/>
        <end position="177"/>
    </location>
</feature>
<protein>
    <submittedName>
        <fullName evidence="2">Uncharacterized protein</fullName>
    </submittedName>
</protein>
<dbReference type="STRING" id="222805.AN480_05180"/>
<keyword evidence="1" id="KW-1133">Transmembrane helix</keyword>
<dbReference type="RefSeq" id="WP_042911064.1">
    <property type="nucleotide sequence ID" value="NZ_CP012885.2"/>
</dbReference>
<gene>
    <name evidence="2" type="ORF">MYCOZU2_01144</name>
    <name evidence="3" type="ORF">QRB35_08530</name>
</gene>
<dbReference type="EMBL" id="JASZZX010000004">
    <property type="protein sequence ID" value="MDM3926071.1"/>
    <property type="molecule type" value="Genomic_DNA"/>
</dbReference>
<sequence length="248" mass="27836">MNPPLIKRFSGSGKAPVPALGSDGAPSVWLDDHIEQSRAAQRRADKWLIAGALLMGANVPGIFGLPLFLYGLALLRRSLKSGLSVRPIMVTLIGYLVILDAGLNLQGWILDMVANHSLIYRVLYTAWGNAFDAGYFWHYNQLWIGGASAPGEKGWEVALILTVFPMRIAAAIAFLQMKRWGHQWLLVTCWFGVVIWIGYVMNMTVYADVRYSGVVFPVLGWWIYDIMYITPFLAIPYLHTVNREIFTD</sequence>
<reference evidence="5" key="3">
    <citation type="submission" date="2023-06" db="EMBL/GenBank/DDBJ databases">
        <title>Itaconate inhibition of nontuberculous mycobacteria.</title>
        <authorList>
            <person name="Spilker T."/>
        </authorList>
    </citation>
    <scope>NUCLEOTIDE SEQUENCE [LARGE SCALE GENOMIC DNA]</scope>
    <source>
        <strain evidence="5">FLAC1071</strain>
    </source>
</reference>
<reference evidence="2 4" key="1">
    <citation type="journal article" date="2017" name="Lancet Infect. Dis.">
        <title>Global outbreak of severe Mycobacterium chimaera disease after cardiac surgery: a molecular epidemiological study.</title>
        <authorList>
            <person name="van Ingen J."/>
            <person name="Kohl T."/>
            <person name="Kranzer K."/>
            <person name="Hasse B."/>
            <person name="Keller P."/>
            <person name="Szafranska A."/>
            <person name="Hillemann D."/>
            <person name="Chand M."/>
            <person name="Schreiber P."/>
            <person name="Sommerstein R."/>
            <person name="Berger C."/>
            <person name="Genoni M."/>
            <person name="Ruegg C."/>
            <person name="Troillet N."/>
            <person name="Widmer A.F."/>
            <person name="Becker S.L."/>
            <person name="Herrmann M."/>
            <person name="Eckmanns T."/>
            <person name="Haller S."/>
            <person name="Hoeller C."/>
            <person name="Debast S.B."/>
            <person name="Wolfhagen M.J."/>
            <person name="Hopman J."/>
            <person name="Kluytmans J."/>
            <person name="Langelaar M."/>
            <person name="Notermans D.W."/>
            <person name="ten Oever J."/>
            <person name="van den Barselaar P."/>
            <person name="Vonk A.B.A."/>
            <person name="Vos M.C."/>
            <person name="Ahmed N."/>
            <person name="Brown T."/>
            <person name="Crook D."/>
            <person name="Lamagni T."/>
            <person name="Phin N."/>
            <person name="Smith E.G."/>
            <person name="Zambon M."/>
            <person name="Serr A."/>
            <person name="Goetting T."/>
            <person name="Ebner W."/>
            <person name="Thuermer A."/>
            <person name="Utpatel C."/>
            <person name="Sproer C."/>
            <person name="Bunk B."/>
            <person name="Nubel U."/>
            <person name="Bloemberg G."/>
            <person name="Bottger E."/>
            <person name="Niemann S."/>
            <person name="Wagner D."/>
            <person name="Sax H."/>
        </authorList>
    </citation>
    <scope>NUCLEOTIDE SEQUENCE [LARGE SCALE GENOMIC DNA]</scope>
    <source>
        <strain evidence="2 4">ZUERICH-2</strain>
    </source>
</reference>
<evidence type="ECO:0000313" key="3">
    <source>
        <dbReference type="EMBL" id="MDM3926071.1"/>
    </source>
</evidence>
<proteinExistence type="predicted"/>
<feature type="transmembrane region" description="Helical" evidence="1">
    <location>
        <begin position="85"/>
        <end position="106"/>
    </location>
</feature>
<evidence type="ECO:0000313" key="4">
    <source>
        <dbReference type="Proteomes" id="UP000198286"/>
    </source>
</evidence>
<feature type="transmembrane region" description="Helical" evidence="1">
    <location>
        <begin position="118"/>
        <end position="137"/>
    </location>
</feature>
<keyword evidence="5" id="KW-1185">Reference proteome</keyword>
<dbReference type="Proteomes" id="UP000198286">
    <property type="component" value="Chromosome"/>
</dbReference>
<keyword evidence="1" id="KW-0812">Transmembrane</keyword>
<dbReference type="EMBL" id="CP015267">
    <property type="protein sequence ID" value="ASL13585.1"/>
    <property type="molecule type" value="Genomic_DNA"/>
</dbReference>
<keyword evidence="1" id="KW-0472">Membrane</keyword>
<evidence type="ECO:0000313" key="2">
    <source>
        <dbReference type="EMBL" id="ASL13585.1"/>
    </source>
</evidence>